<evidence type="ECO:0000313" key="1">
    <source>
        <dbReference type="EMBL" id="QOW09954.1"/>
    </source>
</evidence>
<name>A0A7M2Y8F3_9FLAO</name>
<reference evidence="1 2" key="1">
    <citation type="submission" date="2019-05" db="EMBL/GenBank/DDBJ databases">
        <title>Chryseobacterium sp. isolated from King George Island, maritime Antarctica.</title>
        <authorList>
            <person name="Peng X."/>
        </authorList>
    </citation>
    <scope>NUCLEOTIDE SEQUENCE [LARGE SCALE GENOMIC DNA]</scope>
    <source>
        <strain evidence="1 2">7-3A</strain>
    </source>
</reference>
<sequence length="179" mass="20836">MINQNMLFHAALGFYENGIALAKKINIEAGNKSFEIAPVAAVNMSFAAELLLKLLYHLDNNKEKGGHKLDEIFYSLDDNLQKEIEDIYNKNKLNSKNDIYPIKLSFNTENNNPQDQIDQFDIGNLTLGRLLKIHSDGFVKWRYAYEIKDQYYNYEFNFNLMNEFIKALLSIIDIKINQK</sequence>
<keyword evidence="2" id="KW-1185">Reference proteome</keyword>
<proteinExistence type="predicted"/>
<dbReference type="RefSeq" id="WP_193813192.1">
    <property type="nucleotide sequence ID" value="NZ_CP040442.1"/>
</dbReference>
<accession>A0A7M2Y8F3</accession>
<dbReference type="KEGG" id="kfa:Q73A0000_06060"/>
<organism evidence="1 2">
    <name type="scientific">Kaistella flava</name>
    <name type="common">ex Peng et al. 2021</name>
    <dbReference type="NCBI Taxonomy" id="2038776"/>
    <lineage>
        <taxon>Bacteria</taxon>
        <taxon>Pseudomonadati</taxon>
        <taxon>Bacteroidota</taxon>
        <taxon>Flavobacteriia</taxon>
        <taxon>Flavobacteriales</taxon>
        <taxon>Weeksellaceae</taxon>
        <taxon>Chryseobacterium group</taxon>
        <taxon>Kaistella</taxon>
    </lineage>
</organism>
<evidence type="ECO:0000313" key="2">
    <source>
        <dbReference type="Proteomes" id="UP000594195"/>
    </source>
</evidence>
<dbReference type="Proteomes" id="UP000594195">
    <property type="component" value="Chromosome"/>
</dbReference>
<protein>
    <recommendedName>
        <fullName evidence="3">HEPN domain-containing protein</fullName>
    </recommendedName>
</protein>
<dbReference type="EMBL" id="CP040442">
    <property type="protein sequence ID" value="QOW09954.1"/>
    <property type="molecule type" value="Genomic_DNA"/>
</dbReference>
<gene>
    <name evidence="1" type="ORF">Q73A0000_06060</name>
</gene>
<evidence type="ECO:0008006" key="3">
    <source>
        <dbReference type="Google" id="ProtNLM"/>
    </source>
</evidence>
<dbReference type="AlphaFoldDB" id="A0A7M2Y8F3"/>